<dbReference type="InterPro" id="IPR025079">
    <property type="entry name" value="DUF3943"/>
</dbReference>
<keyword evidence="4" id="KW-1185">Reference proteome</keyword>
<feature type="signal peptide" evidence="1">
    <location>
        <begin position="1"/>
        <end position="41"/>
    </location>
</feature>
<gene>
    <name evidence="3" type="ORF">KEG57_35625</name>
</gene>
<evidence type="ECO:0000259" key="2">
    <source>
        <dbReference type="Pfam" id="PF13084"/>
    </source>
</evidence>
<comment type="caution">
    <text evidence="3">The sequence shown here is derived from an EMBL/GenBank/DDBJ whole genome shotgun (WGS) entry which is preliminary data.</text>
</comment>
<sequence>MATDARATHESKQTSTRRIRRAFARVLVCSVGLLPASIAQAADPEPPPPVPLDPIPDPVLDPFANAVEVDGAPALGLPPLRLWLSPDAPIGARVFPGPGNAPPLVLAGAGFSWDLDPHPWRVLREPRFRYRLAAGATIVGLMSYGLADYWVHMNDNSVDWELSWSAPSFYKKVWTLEAVRFDTNKFETNTYSHPAAGTMTYLAARGAGLGAGESFLFSFGGSLLWEYLGEYREKVSLNDIVLTPQGGFAVGEALHQLGLFFERGEDNTANNVLSLVFSPFHYLRRRLDHGHVTRAKALDDLGLPADAWHRFDVLVGVSAETGKDGLRLSQRRIGVSTEIIDIPEFDHFGEVTKSLDPGDVTSIRLVGSVDDQGVEQLDFITRVLLGGVYDQKIVPDGYGGRRGYAIFAGPSTAFNYAKHRQDGMEEDKLGVANALGLTVDLTLHHGKARARASVDAYGDFGAVHSMAASAYIGTRGDKGLKTVVADKRYYFALGATVRPTLSLSYQRFELGAQLTYDFFESIEGLDRFQERVTNDVHLRDQRSGERVWLSYMLPSEKQRLAWVEVEHLDRWGRMGSFRASHESTKFRAGITFRF</sequence>
<reference evidence="3 4" key="1">
    <citation type="submission" date="2021-04" db="EMBL/GenBank/DDBJ databases">
        <title>Genome analysis of Polyangium sp.</title>
        <authorList>
            <person name="Li Y."/>
            <person name="Wang J."/>
        </authorList>
    </citation>
    <scope>NUCLEOTIDE SEQUENCE [LARGE SCALE GENOMIC DNA]</scope>
    <source>
        <strain evidence="3 4">SDU14</strain>
    </source>
</reference>
<dbReference type="AlphaFoldDB" id="A0A9X4AVN7"/>
<evidence type="ECO:0000256" key="1">
    <source>
        <dbReference type="SAM" id="SignalP"/>
    </source>
</evidence>
<dbReference type="Pfam" id="PF13084">
    <property type="entry name" value="DUF3943"/>
    <property type="match status" value="1"/>
</dbReference>
<evidence type="ECO:0000313" key="3">
    <source>
        <dbReference type="EMBL" id="MDC3985866.1"/>
    </source>
</evidence>
<keyword evidence="1" id="KW-0732">Signal</keyword>
<proteinExistence type="predicted"/>
<dbReference type="Proteomes" id="UP001151081">
    <property type="component" value="Unassembled WGS sequence"/>
</dbReference>
<feature type="domain" description="DUF3943" evidence="2">
    <location>
        <begin position="179"/>
        <end position="280"/>
    </location>
</feature>
<dbReference type="EMBL" id="JAGTJJ010000032">
    <property type="protein sequence ID" value="MDC3985866.1"/>
    <property type="molecule type" value="Genomic_DNA"/>
</dbReference>
<evidence type="ECO:0000313" key="4">
    <source>
        <dbReference type="Proteomes" id="UP001151081"/>
    </source>
</evidence>
<feature type="chain" id="PRO_5040938016" evidence="1">
    <location>
        <begin position="42"/>
        <end position="594"/>
    </location>
</feature>
<organism evidence="3 4">
    <name type="scientific">Polyangium jinanense</name>
    <dbReference type="NCBI Taxonomy" id="2829994"/>
    <lineage>
        <taxon>Bacteria</taxon>
        <taxon>Pseudomonadati</taxon>
        <taxon>Myxococcota</taxon>
        <taxon>Polyangia</taxon>
        <taxon>Polyangiales</taxon>
        <taxon>Polyangiaceae</taxon>
        <taxon>Polyangium</taxon>
    </lineage>
</organism>
<accession>A0A9X4AVN7</accession>
<dbReference type="RefSeq" id="WP_272428329.1">
    <property type="nucleotide sequence ID" value="NZ_JAGTJJ010000032.1"/>
</dbReference>
<name>A0A9X4AVN7_9BACT</name>
<protein>
    <submittedName>
        <fullName evidence="3">DUF3943 domain-containing protein</fullName>
    </submittedName>
</protein>